<name>A0A6P1TJF9_9FIRM</name>
<sequence>MEELKMEDDHFMSRHEELRSEWKKEEKHLAGCVAVIQKNIDENIRKLTEIKVETKELYDNYRSDNPELHNDLVIGLSMQSQIERTLYKNMAALKKPFFGRIDYMEQGENITQPRDNTDQKDFSLYIGKNGISKTSTEMIIIDWRAPVSSVYYDSDIGESSYLSPFGDPIYIILNLKRTFEISDSKLVDFYDTDVIANDEFLTKYLGKNKEVVLGEIIATIQKEQNEIIRDTPWHSVIVQG</sequence>
<dbReference type="KEGG" id="anr:Ana3638_00105"/>
<dbReference type="RefSeq" id="WP_161835951.1">
    <property type="nucleotide sequence ID" value="NZ_CP048000.1"/>
</dbReference>
<proteinExistence type="predicted"/>
<reference evidence="1 2" key="1">
    <citation type="submission" date="2020-01" db="EMBL/GenBank/DDBJ databases">
        <title>Genome analysis of Anaerocolumna sp. CBA3638.</title>
        <authorList>
            <person name="Kim J."/>
            <person name="Roh S.W."/>
        </authorList>
    </citation>
    <scope>NUCLEOTIDE SEQUENCE [LARGE SCALE GENOMIC DNA]</scope>
    <source>
        <strain evidence="1 2">CBA3638</strain>
    </source>
</reference>
<evidence type="ECO:0000313" key="2">
    <source>
        <dbReference type="Proteomes" id="UP000464314"/>
    </source>
</evidence>
<accession>A0A6P1TJF9</accession>
<evidence type="ECO:0000313" key="1">
    <source>
        <dbReference type="EMBL" id="QHQ59398.1"/>
    </source>
</evidence>
<dbReference type="AlphaFoldDB" id="A0A6P1TJF9"/>
<protein>
    <submittedName>
        <fullName evidence="1">Uncharacterized protein</fullName>
    </submittedName>
</protein>
<organism evidence="1 2">
    <name type="scientific">Anaerocolumna sedimenticola</name>
    <dbReference type="NCBI Taxonomy" id="2696063"/>
    <lineage>
        <taxon>Bacteria</taxon>
        <taxon>Bacillati</taxon>
        <taxon>Bacillota</taxon>
        <taxon>Clostridia</taxon>
        <taxon>Lachnospirales</taxon>
        <taxon>Lachnospiraceae</taxon>
        <taxon>Anaerocolumna</taxon>
    </lineage>
</organism>
<gene>
    <name evidence="1" type="ORF">Ana3638_00105</name>
</gene>
<keyword evidence="2" id="KW-1185">Reference proteome</keyword>
<dbReference type="Proteomes" id="UP000464314">
    <property type="component" value="Chromosome"/>
</dbReference>
<dbReference type="EMBL" id="CP048000">
    <property type="protein sequence ID" value="QHQ59398.1"/>
    <property type="molecule type" value="Genomic_DNA"/>
</dbReference>